<dbReference type="InterPro" id="IPR032675">
    <property type="entry name" value="LRR_dom_sf"/>
</dbReference>
<dbReference type="Proteomes" id="UP000636479">
    <property type="component" value="Unassembled WGS sequence"/>
</dbReference>
<organism evidence="1 2">
    <name type="scientific">Mycena indigotica</name>
    <dbReference type="NCBI Taxonomy" id="2126181"/>
    <lineage>
        <taxon>Eukaryota</taxon>
        <taxon>Fungi</taxon>
        <taxon>Dikarya</taxon>
        <taxon>Basidiomycota</taxon>
        <taxon>Agaricomycotina</taxon>
        <taxon>Agaricomycetes</taxon>
        <taxon>Agaricomycetidae</taxon>
        <taxon>Agaricales</taxon>
        <taxon>Marasmiineae</taxon>
        <taxon>Mycenaceae</taxon>
        <taxon>Mycena</taxon>
    </lineage>
</organism>
<accession>A0A8H6RZZ3</accession>
<sequence length="456" mass="50714">MPWLPAELINLVVTHVDDGYGNRGTLASCALAAQVFRHPAQQQLYRHLYIDNYWSGPRRSPATVAAHFAAFPHLARLVTSVALSLAFDTYSQTLERRLDSVRPLRSLLKQLTNVSVVSVWSVDAVVDQLQWSSSGKDFTNAIEELIQDLVSSSTLRQLEFSDFRDIPHTFINRMLTACPTVSILGLSVVHNDDTSPLDQADLMPSIAIERLKIGIIDISNPIMFKLVLPHVTSLRTLVLTMAGFSWHAEVAQSKVYELCLAVSKTLKYLSLKLPAPEKDHAITSFSIPPLPHLQYLQIGFENYPNGDTAMFAPPPRLLTILADLLVGGNLPSLSELWLRPDLPLSGWHKITSDTFAFPTGSSTPASLKTLDDLLKGCSAAVYCVPRFYPSHSYARKSKRAMDRLDDKEHAYVFSAYVHALRASLPTATALGLKIIDYQLGEEWKNYEVDFLDIGDP</sequence>
<proteinExistence type="predicted"/>
<dbReference type="Gene3D" id="3.80.10.10">
    <property type="entry name" value="Ribonuclease Inhibitor"/>
    <property type="match status" value="1"/>
</dbReference>
<gene>
    <name evidence="1" type="ORF">MIND_01353500</name>
</gene>
<comment type="caution">
    <text evidence="1">The sequence shown here is derived from an EMBL/GenBank/DDBJ whole genome shotgun (WGS) entry which is preliminary data.</text>
</comment>
<evidence type="ECO:0000313" key="1">
    <source>
        <dbReference type="EMBL" id="KAF7289793.1"/>
    </source>
</evidence>
<dbReference type="AlphaFoldDB" id="A0A8H6RZZ3"/>
<evidence type="ECO:0000313" key="2">
    <source>
        <dbReference type="Proteomes" id="UP000636479"/>
    </source>
</evidence>
<name>A0A8H6RZZ3_9AGAR</name>
<protein>
    <submittedName>
        <fullName evidence="1">Uncharacterized protein</fullName>
    </submittedName>
</protein>
<dbReference type="SUPFAM" id="SSF52047">
    <property type="entry name" value="RNI-like"/>
    <property type="match status" value="1"/>
</dbReference>
<dbReference type="EMBL" id="JACAZF010000016">
    <property type="protein sequence ID" value="KAF7289793.1"/>
    <property type="molecule type" value="Genomic_DNA"/>
</dbReference>
<dbReference type="RefSeq" id="XP_037213522.1">
    <property type="nucleotide sequence ID" value="XM_037369966.1"/>
</dbReference>
<dbReference type="GeneID" id="59352482"/>
<reference evidence="1" key="1">
    <citation type="submission" date="2020-05" db="EMBL/GenBank/DDBJ databases">
        <title>Mycena genomes resolve the evolution of fungal bioluminescence.</title>
        <authorList>
            <person name="Tsai I.J."/>
        </authorList>
    </citation>
    <scope>NUCLEOTIDE SEQUENCE</scope>
    <source>
        <strain evidence="1">171206Taipei</strain>
    </source>
</reference>
<keyword evidence="2" id="KW-1185">Reference proteome</keyword>